<keyword evidence="2" id="KW-1185">Reference proteome</keyword>
<organism evidence="1 2">
    <name type="scientific">Funneliformis geosporum</name>
    <dbReference type="NCBI Taxonomy" id="1117311"/>
    <lineage>
        <taxon>Eukaryota</taxon>
        <taxon>Fungi</taxon>
        <taxon>Fungi incertae sedis</taxon>
        <taxon>Mucoromycota</taxon>
        <taxon>Glomeromycotina</taxon>
        <taxon>Glomeromycetes</taxon>
        <taxon>Glomerales</taxon>
        <taxon>Glomeraceae</taxon>
        <taxon>Funneliformis</taxon>
    </lineage>
</organism>
<evidence type="ECO:0000313" key="1">
    <source>
        <dbReference type="EMBL" id="CAI2164682.1"/>
    </source>
</evidence>
<proteinExistence type="predicted"/>
<reference evidence="1" key="1">
    <citation type="submission" date="2022-08" db="EMBL/GenBank/DDBJ databases">
        <authorList>
            <person name="Kallberg Y."/>
            <person name="Tangrot J."/>
            <person name="Rosling A."/>
        </authorList>
    </citation>
    <scope>NUCLEOTIDE SEQUENCE</scope>
    <source>
        <strain evidence="1">Wild A</strain>
    </source>
</reference>
<comment type="caution">
    <text evidence="1">The sequence shown here is derived from an EMBL/GenBank/DDBJ whole genome shotgun (WGS) entry which is preliminary data.</text>
</comment>
<gene>
    <name evidence="1" type="ORF">FWILDA_LOCUS1689</name>
</gene>
<dbReference type="EMBL" id="CAMKVN010000171">
    <property type="protein sequence ID" value="CAI2164682.1"/>
    <property type="molecule type" value="Genomic_DNA"/>
</dbReference>
<accession>A0A9W4SD86</accession>
<dbReference type="AlphaFoldDB" id="A0A9W4SD86"/>
<protein>
    <submittedName>
        <fullName evidence="1">12964_t:CDS:1</fullName>
    </submittedName>
</protein>
<sequence>MRLRIAFSSIMFTGLYDEESKPPLYRQDISWSNIIRLSTPPEEHAPEVFQQNHREVDIWSVGKLIVDAILSFSQRISEFGRVMQAMKGQGSS</sequence>
<dbReference type="Proteomes" id="UP001153678">
    <property type="component" value="Unassembled WGS sequence"/>
</dbReference>
<name>A0A9W4SD86_9GLOM</name>
<evidence type="ECO:0000313" key="2">
    <source>
        <dbReference type="Proteomes" id="UP001153678"/>
    </source>
</evidence>